<protein>
    <submittedName>
        <fullName evidence="1">Uncharacterized protein</fullName>
    </submittedName>
</protein>
<reference evidence="1" key="1">
    <citation type="journal article" date="2020" name="Stud. Mycol.">
        <title>101 Dothideomycetes genomes: a test case for predicting lifestyles and emergence of pathogens.</title>
        <authorList>
            <person name="Haridas S."/>
            <person name="Albert R."/>
            <person name="Binder M."/>
            <person name="Bloem J."/>
            <person name="Labutti K."/>
            <person name="Salamov A."/>
            <person name="Andreopoulos B."/>
            <person name="Baker S."/>
            <person name="Barry K."/>
            <person name="Bills G."/>
            <person name="Bluhm B."/>
            <person name="Cannon C."/>
            <person name="Castanera R."/>
            <person name="Culley D."/>
            <person name="Daum C."/>
            <person name="Ezra D."/>
            <person name="Gonzalez J."/>
            <person name="Henrissat B."/>
            <person name="Kuo A."/>
            <person name="Liang C."/>
            <person name="Lipzen A."/>
            <person name="Lutzoni F."/>
            <person name="Magnuson J."/>
            <person name="Mondo S."/>
            <person name="Nolan M."/>
            <person name="Ohm R."/>
            <person name="Pangilinan J."/>
            <person name="Park H.-J."/>
            <person name="Ramirez L."/>
            <person name="Alfaro M."/>
            <person name="Sun H."/>
            <person name="Tritt A."/>
            <person name="Yoshinaga Y."/>
            <person name="Zwiers L.-H."/>
            <person name="Turgeon B."/>
            <person name="Goodwin S."/>
            <person name="Spatafora J."/>
            <person name="Crous P."/>
            <person name="Grigoriev I."/>
        </authorList>
    </citation>
    <scope>NUCLEOTIDE SEQUENCE</scope>
    <source>
        <strain evidence="1">CBS 130266</strain>
    </source>
</reference>
<evidence type="ECO:0000313" key="1">
    <source>
        <dbReference type="EMBL" id="KAF2431669.1"/>
    </source>
</evidence>
<dbReference type="AlphaFoldDB" id="A0A9P4NUT8"/>
<accession>A0A9P4NUT8</accession>
<evidence type="ECO:0000313" key="2">
    <source>
        <dbReference type="Proteomes" id="UP000800235"/>
    </source>
</evidence>
<dbReference type="Proteomes" id="UP000800235">
    <property type="component" value="Unassembled WGS sequence"/>
</dbReference>
<keyword evidence="2" id="KW-1185">Reference proteome</keyword>
<proteinExistence type="predicted"/>
<comment type="caution">
    <text evidence="1">The sequence shown here is derived from an EMBL/GenBank/DDBJ whole genome shotgun (WGS) entry which is preliminary data.</text>
</comment>
<dbReference type="EMBL" id="MU007030">
    <property type="protein sequence ID" value="KAF2431669.1"/>
    <property type="molecule type" value="Genomic_DNA"/>
</dbReference>
<organism evidence="1 2">
    <name type="scientific">Tothia fuscella</name>
    <dbReference type="NCBI Taxonomy" id="1048955"/>
    <lineage>
        <taxon>Eukaryota</taxon>
        <taxon>Fungi</taxon>
        <taxon>Dikarya</taxon>
        <taxon>Ascomycota</taxon>
        <taxon>Pezizomycotina</taxon>
        <taxon>Dothideomycetes</taxon>
        <taxon>Pleosporomycetidae</taxon>
        <taxon>Venturiales</taxon>
        <taxon>Cylindrosympodiaceae</taxon>
        <taxon>Tothia</taxon>
    </lineage>
</organism>
<name>A0A9P4NUT8_9PEZI</name>
<sequence length="456" mass="51948">MQLVKLTCFGQVLGNTAIVFTSQEQIRPQRFDLFALPAELLDTRGPGRLIPDRLSEKLVFCAIEIGGGTVMPSIKDPKVMHWEKGRFSDCSTKIRFHLDDKILIARAQQNISCPSDQLQSWPTCIDQLATLGTRQNYWQKSQKQAAVQAGQYVVAQFTTTWIKQEKITMKDIHLNDTADTIRVPFLESRWGLRISLCTGVARRVPMREMLADVMGVYVEKRLPIPPEWEILLQGHEFVDQLRGPRLKEWFHRLPSSLQSSAIHLIRYVLEALRETGYDEPSDEFVIAWLFPNDPFRCFRIQSKGHHMWTRALADSSSCATFAYITPKCLEADEYTCQNCTAIQWQQALSLDTAVCQHRSNNEVLISTSIWSLQPGISYWIGKPGGELTARLVDTTSPLGMRLAIKRSQIPAHSRMRLGRIDRIRERQQSTDVHATPVLIVAAKWHVLHTLCATGLR</sequence>
<gene>
    <name evidence="1" type="ORF">EJ08DRAFT_696151</name>
</gene>
<dbReference type="OrthoDB" id="3946212at2759"/>